<evidence type="ECO:0008006" key="11">
    <source>
        <dbReference type="Google" id="ProtNLM"/>
    </source>
</evidence>
<gene>
    <name evidence="9" type="ORF">CVV26_01015</name>
</gene>
<comment type="similarity">
    <text evidence="2">Belongs to the autoinducer-2 exporter (AI-2E) (TC 2.A.86) family.</text>
</comment>
<organism evidence="9 10">
    <name type="scientific">Candidatus Kuenenbacteria bacterium HGW-Kuenenbacteria-1</name>
    <dbReference type="NCBI Taxonomy" id="2013812"/>
    <lineage>
        <taxon>Bacteria</taxon>
        <taxon>Candidatus Kueneniibacteriota</taxon>
    </lineage>
</organism>
<dbReference type="AlphaFoldDB" id="A0A2N1UNY1"/>
<dbReference type="GO" id="GO:0055085">
    <property type="term" value="P:transmembrane transport"/>
    <property type="evidence" value="ECO:0007669"/>
    <property type="project" value="TreeGrafter"/>
</dbReference>
<keyword evidence="3" id="KW-0813">Transport</keyword>
<feature type="transmembrane region" description="Helical" evidence="8">
    <location>
        <begin position="68"/>
        <end position="90"/>
    </location>
</feature>
<feature type="transmembrane region" description="Helical" evidence="8">
    <location>
        <begin position="35"/>
        <end position="56"/>
    </location>
</feature>
<keyword evidence="4" id="KW-1003">Cell membrane</keyword>
<feature type="transmembrane region" description="Helical" evidence="8">
    <location>
        <begin position="146"/>
        <end position="172"/>
    </location>
</feature>
<protein>
    <recommendedName>
        <fullName evidence="11">AI-2E family transporter</fullName>
    </recommendedName>
</protein>
<dbReference type="InterPro" id="IPR002549">
    <property type="entry name" value="AI-2E-like"/>
</dbReference>
<evidence type="ECO:0000256" key="4">
    <source>
        <dbReference type="ARBA" id="ARBA00022475"/>
    </source>
</evidence>
<keyword evidence="7 8" id="KW-0472">Membrane</keyword>
<feature type="transmembrane region" description="Helical" evidence="8">
    <location>
        <begin position="293"/>
        <end position="313"/>
    </location>
</feature>
<evidence type="ECO:0000256" key="7">
    <source>
        <dbReference type="ARBA" id="ARBA00023136"/>
    </source>
</evidence>
<name>A0A2N1UNY1_9BACT</name>
<reference evidence="9 10" key="1">
    <citation type="journal article" date="2017" name="ISME J.">
        <title>Potential for microbial H2 and metal transformations associated with novel bacteria and archaea in deep terrestrial subsurface sediments.</title>
        <authorList>
            <person name="Hernsdorf A.W."/>
            <person name="Amano Y."/>
            <person name="Miyakawa K."/>
            <person name="Ise K."/>
            <person name="Suzuki Y."/>
            <person name="Anantharaman K."/>
            <person name="Probst A."/>
            <person name="Burstein D."/>
            <person name="Thomas B.C."/>
            <person name="Banfield J.F."/>
        </authorList>
    </citation>
    <scope>NUCLEOTIDE SEQUENCE [LARGE SCALE GENOMIC DNA]</scope>
    <source>
        <strain evidence="9">HGW-Kuenenbacteria-1</strain>
    </source>
</reference>
<feature type="transmembrane region" description="Helical" evidence="8">
    <location>
        <begin position="319"/>
        <end position="339"/>
    </location>
</feature>
<evidence type="ECO:0000256" key="3">
    <source>
        <dbReference type="ARBA" id="ARBA00022448"/>
    </source>
</evidence>
<feature type="transmembrane region" description="Helical" evidence="8">
    <location>
        <begin position="212"/>
        <end position="241"/>
    </location>
</feature>
<evidence type="ECO:0000313" key="10">
    <source>
        <dbReference type="Proteomes" id="UP000233414"/>
    </source>
</evidence>
<evidence type="ECO:0000256" key="2">
    <source>
        <dbReference type="ARBA" id="ARBA00009773"/>
    </source>
</evidence>
<feature type="transmembrane region" description="Helical" evidence="8">
    <location>
        <begin position="253"/>
        <end position="281"/>
    </location>
</feature>
<accession>A0A2N1UNY1</accession>
<evidence type="ECO:0000256" key="6">
    <source>
        <dbReference type="ARBA" id="ARBA00022989"/>
    </source>
</evidence>
<dbReference type="PANTHER" id="PTHR21716:SF53">
    <property type="entry name" value="PERMEASE PERM-RELATED"/>
    <property type="match status" value="1"/>
</dbReference>
<evidence type="ECO:0000313" key="9">
    <source>
        <dbReference type="EMBL" id="PKL72577.1"/>
    </source>
</evidence>
<evidence type="ECO:0000256" key="5">
    <source>
        <dbReference type="ARBA" id="ARBA00022692"/>
    </source>
</evidence>
<dbReference type="EMBL" id="PGYQ01000002">
    <property type="protein sequence ID" value="PKL72577.1"/>
    <property type="molecule type" value="Genomic_DNA"/>
</dbReference>
<feature type="transmembrane region" description="Helical" evidence="8">
    <location>
        <begin position="7"/>
        <end position="29"/>
    </location>
</feature>
<keyword evidence="5 8" id="KW-0812">Transmembrane</keyword>
<keyword evidence="6 8" id="KW-1133">Transmembrane helix</keyword>
<evidence type="ECO:0000256" key="8">
    <source>
        <dbReference type="SAM" id="Phobius"/>
    </source>
</evidence>
<dbReference type="PANTHER" id="PTHR21716">
    <property type="entry name" value="TRANSMEMBRANE PROTEIN"/>
    <property type="match status" value="1"/>
</dbReference>
<dbReference type="Pfam" id="PF01594">
    <property type="entry name" value="AI-2E_transport"/>
    <property type="match status" value="1"/>
</dbReference>
<dbReference type="GO" id="GO:0005886">
    <property type="term" value="C:plasma membrane"/>
    <property type="evidence" value="ECO:0007669"/>
    <property type="project" value="UniProtKB-SubCell"/>
</dbReference>
<dbReference type="Proteomes" id="UP000233414">
    <property type="component" value="Unassembled WGS sequence"/>
</dbReference>
<comment type="caution">
    <text evidence="9">The sequence shown here is derived from an EMBL/GenBank/DDBJ whole genome shotgun (WGS) entry which is preliminary data.</text>
</comment>
<evidence type="ECO:0000256" key="1">
    <source>
        <dbReference type="ARBA" id="ARBA00004651"/>
    </source>
</evidence>
<proteinExistence type="inferred from homology"/>
<comment type="subcellular location">
    <subcellularLocation>
        <location evidence="1">Cell membrane</location>
        <topology evidence="1">Multi-pass membrane protein</topology>
    </subcellularLocation>
</comment>
<sequence>MQEKNQLTINISSLTIIKVIGIFLIFGFLYLIRDVILVVVVSIILAAALNPLVNYFQRKKIPRIISISVIYLVIFCVIFFIIVLIVPVIFDQINQAVENFPQWKGKVAEMFAIVQQYSNIDNFTSTSKEFLSQDLNKNIVQIGQNIFFRVIDIFGGLVTFIFVLIMIFYLLLEVKAMKKIIQSIVPDKFQSYTLQLFSQVQNKISLWSRGQLILCLSIGLFSYIGLLILGVKYALLLALIAGISECIPYFGPIIGAIPAIFLAFTQSPVTALLVIALYFIIQQLENHILVPKIMGKIVGLNPVLVIIVVLIGGKLYGPIGMLLAIPIATTLFILIKDFFELKKEEDKKQQIIN</sequence>